<sequence length="326" mass="36586">MIFDCHSDTFTHITLKRAENEHNIFKNYHLNNFKKGNVCGGIFVIWIDPPYDNNPSLRAEEIVNALKDEIKESKDVINVVKSYRDIGKGFAKSKVDIVIGMEGLSHIGSDIDKINYFYDEVHARHASLTWNEGNELATGVCGDNNRGLTLAGKNAVKRLEDLNMLVDVSHLNEKSFWDLINIASKPVIASHSNAKSLCDVKRNLSDSQLKSIAESGGVVGLNGFSGFVSHDKSKQNLEGFVDHIDYMADLIGIDHVCLGFDYCDYLESNTLSSFSKDINNPNVKNLQCASHSNNVTKELRKRGYFEDEIDKITHRNIFRVMENVLG</sequence>
<gene>
    <name evidence="1" type="ORF">QX51_16090</name>
</gene>
<dbReference type="SUPFAM" id="SSF51556">
    <property type="entry name" value="Metallo-dependent hydrolases"/>
    <property type="match status" value="1"/>
</dbReference>
<dbReference type="PROSITE" id="PS51365">
    <property type="entry name" value="RENAL_DIPEPTIDASE_2"/>
    <property type="match status" value="1"/>
</dbReference>
<dbReference type="GO" id="GO:0070573">
    <property type="term" value="F:metallodipeptidase activity"/>
    <property type="evidence" value="ECO:0007669"/>
    <property type="project" value="InterPro"/>
</dbReference>
<dbReference type="RefSeq" id="WP_039680924.1">
    <property type="nucleotide sequence ID" value="NZ_JAXECK010000037.1"/>
</dbReference>
<accession>A0A0B3VT58</accession>
<protein>
    <submittedName>
        <fullName evidence="1">Peptidase M19</fullName>
    </submittedName>
</protein>
<proteinExistence type="predicted"/>
<evidence type="ECO:0000313" key="1">
    <source>
        <dbReference type="EMBL" id="KHS56013.1"/>
    </source>
</evidence>
<dbReference type="EMBL" id="JWHR01000129">
    <property type="protein sequence ID" value="KHS56013.1"/>
    <property type="molecule type" value="Genomic_DNA"/>
</dbReference>
<comment type="caution">
    <text evidence="1">The sequence shown here is derived from an EMBL/GenBank/DDBJ whole genome shotgun (WGS) entry which is preliminary data.</text>
</comment>
<organism evidence="1 2">
    <name type="scientific">Terrisporobacter othiniensis</name>
    <dbReference type="NCBI Taxonomy" id="1577792"/>
    <lineage>
        <taxon>Bacteria</taxon>
        <taxon>Bacillati</taxon>
        <taxon>Bacillota</taxon>
        <taxon>Clostridia</taxon>
        <taxon>Peptostreptococcales</taxon>
        <taxon>Peptostreptococcaceae</taxon>
        <taxon>Terrisporobacter</taxon>
    </lineage>
</organism>
<evidence type="ECO:0000313" key="2">
    <source>
        <dbReference type="Proteomes" id="UP000031189"/>
    </source>
</evidence>
<dbReference type="GO" id="GO:0006508">
    <property type="term" value="P:proteolysis"/>
    <property type="evidence" value="ECO:0007669"/>
    <property type="project" value="InterPro"/>
</dbReference>
<dbReference type="Gene3D" id="3.20.20.140">
    <property type="entry name" value="Metal-dependent hydrolases"/>
    <property type="match status" value="1"/>
</dbReference>
<dbReference type="OrthoDB" id="9804920at2"/>
<dbReference type="PANTHER" id="PTHR10443">
    <property type="entry name" value="MICROSOMAL DIPEPTIDASE"/>
    <property type="match status" value="1"/>
</dbReference>
<dbReference type="AlphaFoldDB" id="A0A0B3VT58"/>
<keyword evidence="2" id="KW-1185">Reference proteome</keyword>
<dbReference type="STRING" id="1577792.QX51_16090"/>
<reference evidence="1 2" key="1">
    <citation type="submission" date="2014-12" db="EMBL/GenBank/DDBJ databases">
        <title>Draft genome sequence of Terrisporobacter sp. 08-306576, isolated from the blood culture of a bacteremia patient.</title>
        <authorList>
            <person name="Lund L.C."/>
            <person name="Sydenham T.V."/>
            <person name="Hogh S.V."/>
            <person name="Skov M.N."/>
            <person name="Kemp M."/>
            <person name="Justesen U.S."/>
        </authorList>
    </citation>
    <scope>NUCLEOTIDE SEQUENCE [LARGE SCALE GENOMIC DNA]</scope>
    <source>
        <strain evidence="1 2">08-306576</strain>
    </source>
</reference>
<dbReference type="Pfam" id="PF01244">
    <property type="entry name" value="Peptidase_M19"/>
    <property type="match status" value="1"/>
</dbReference>
<dbReference type="InterPro" id="IPR032466">
    <property type="entry name" value="Metal_Hydrolase"/>
</dbReference>
<name>A0A0B3VT58_9FIRM</name>
<dbReference type="Proteomes" id="UP000031189">
    <property type="component" value="Unassembled WGS sequence"/>
</dbReference>
<dbReference type="PANTHER" id="PTHR10443:SF12">
    <property type="entry name" value="DIPEPTIDASE"/>
    <property type="match status" value="1"/>
</dbReference>
<dbReference type="InterPro" id="IPR008257">
    <property type="entry name" value="Pept_M19"/>
</dbReference>